<dbReference type="EMBL" id="BPLQ01013133">
    <property type="protein sequence ID" value="GIY70105.1"/>
    <property type="molecule type" value="Genomic_DNA"/>
</dbReference>
<reference evidence="1 2" key="1">
    <citation type="submission" date="2021-06" db="EMBL/GenBank/DDBJ databases">
        <title>Caerostris darwini draft genome.</title>
        <authorList>
            <person name="Kono N."/>
            <person name="Arakawa K."/>
        </authorList>
    </citation>
    <scope>NUCLEOTIDE SEQUENCE [LARGE SCALE GENOMIC DNA]</scope>
</reference>
<evidence type="ECO:0000313" key="2">
    <source>
        <dbReference type="Proteomes" id="UP001054837"/>
    </source>
</evidence>
<dbReference type="AlphaFoldDB" id="A0AAV4VII4"/>
<dbReference type="Proteomes" id="UP001054837">
    <property type="component" value="Unassembled WGS sequence"/>
</dbReference>
<name>A0AAV4VII4_9ARAC</name>
<proteinExistence type="predicted"/>
<sequence length="117" mass="14022">MWKKVTGRVPEDSFASCCIPHRAFHPVRMSTFIVSIHCIFYQNEWIPQQVYFLSTFRETIWYAFLRLFSLNLRIPTSEPMELSHTMCFKSLSAKLLIRLVRFFKRQSKRPTICHRCS</sequence>
<keyword evidence="2" id="KW-1185">Reference proteome</keyword>
<organism evidence="1 2">
    <name type="scientific">Caerostris darwini</name>
    <dbReference type="NCBI Taxonomy" id="1538125"/>
    <lineage>
        <taxon>Eukaryota</taxon>
        <taxon>Metazoa</taxon>
        <taxon>Ecdysozoa</taxon>
        <taxon>Arthropoda</taxon>
        <taxon>Chelicerata</taxon>
        <taxon>Arachnida</taxon>
        <taxon>Araneae</taxon>
        <taxon>Araneomorphae</taxon>
        <taxon>Entelegynae</taxon>
        <taxon>Araneoidea</taxon>
        <taxon>Araneidae</taxon>
        <taxon>Caerostris</taxon>
    </lineage>
</organism>
<comment type="caution">
    <text evidence="1">The sequence shown here is derived from an EMBL/GenBank/DDBJ whole genome shotgun (WGS) entry which is preliminary data.</text>
</comment>
<evidence type="ECO:0000313" key="1">
    <source>
        <dbReference type="EMBL" id="GIY70105.1"/>
    </source>
</evidence>
<protein>
    <submittedName>
        <fullName evidence="1">Uncharacterized protein</fullName>
    </submittedName>
</protein>
<accession>A0AAV4VII4</accession>
<gene>
    <name evidence="1" type="ORF">CDAR_540981</name>
</gene>